<protein>
    <recommendedName>
        <fullName evidence="3">Glycosyl transferase family 2</fullName>
    </recommendedName>
</protein>
<dbReference type="InParanoid" id="A0A1H9G5I3"/>
<evidence type="ECO:0000313" key="2">
    <source>
        <dbReference type="Proteomes" id="UP000199021"/>
    </source>
</evidence>
<dbReference type="OrthoDB" id="743133at2"/>
<sequence>MNQSNRTITSFPANRVAFFDQAFCDYSILLIGKEVSESDVISSLNSFHSQRDAQRITHFFERNSIYSIGLVRSKDANCFQDECYLIEQKIDLEVSHLLVLLEYRSPDVAFKPGDVSAEECFLMSPSEFANSCRDVISTGLAYHLVLKAISKECAVEQIAVHQIAHPNPCFPLKNTVSEGTEVVMPHRGNLNDLRTALWYLEKQRLSPKKVSVCFDEEVATQHFSLIKDYKEANFFVNLPEGVGPYPSRDVLARSTEEEIITFHDSDDCSTIDRIAVLTAKLKDEQLDVVGSHELRVNKISQQLEAIRYPLDVIETRKRENRYGILFPTTAIKKSAYLKVGGLSTIRRHSSDTQFYLKSFFFLNIKNVDEFLYIRIKRENSLTTAPDTALGTPVRERLRQQWGLDFLRMQCLNIDLSLSTLIDEKNVVQIEVVPLEKENVDMILSWQKFRRQIKEKSISKQIKSVMPPDGENMIKDRLLSLKLVKFPRPDNLKSSFFWQTGWAISRVVVILVKWIPAIRKRY</sequence>
<evidence type="ECO:0008006" key="3">
    <source>
        <dbReference type="Google" id="ProtNLM"/>
    </source>
</evidence>
<dbReference type="AlphaFoldDB" id="A0A1H9G5I3"/>
<evidence type="ECO:0000313" key="1">
    <source>
        <dbReference type="EMBL" id="SEQ45406.1"/>
    </source>
</evidence>
<dbReference type="SUPFAM" id="SSF53448">
    <property type="entry name" value="Nucleotide-diphospho-sugar transferases"/>
    <property type="match status" value="1"/>
</dbReference>
<dbReference type="InterPro" id="IPR029044">
    <property type="entry name" value="Nucleotide-diphossugar_trans"/>
</dbReference>
<name>A0A1H9G5I3_9BACT</name>
<organism evidence="1 2">
    <name type="scientific">Neolewinella agarilytica</name>
    <dbReference type="NCBI Taxonomy" id="478744"/>
    <lineage>
        <taxon>Bacteria</taxon>
        <taxon>Pseudomonadati</taxon>
        <taxon>Bacteroidota</taxon>
        <taxon>Saprospiria</taxon>
        <taxon>Saprospirales</taxon>
        <taxon>Lewinellaceae</taxon>
        <taxon>Neolewinella</taxon>
    </lineage>
</organism>
<keyword evidence="2" id="KW-1185">Reference proteome</keyword>
<proteinExistence type="predicted"/>
<gene>
    <name evidence="1" type="ORF">SAMN05444359_11048</name>
</gene>
<accession>A0A1H9G5I3</accession>
<dbReference type="EMBL" id="FOFB01000010">
    <property type="protein sequence ID" value="SEQ45406.1"/>
    <property type="molecule type" value="Genomic_DNA"/>
</dbReference>
<dbReference type="Proteomes" id="UP000199021">
    <property type="component" value="Unassembled WGS sequence"/>
</dbReference>
<dbReference type="CDD" id="cd00761">
    <property type="entry name" value="Glyco_tranf_GTA_type"/>
    <property type="match status" value="1"/>
</dbReference>
<dbReference type="STRING" id="478744.SAMN05444359_11048"/>
<dbReference type="RefSeq" id="WP_090168040.1">
    <property type="nucleotide sequence ID" value="NZ_FOFB01000010.1"/>
</dbReference>
<reference evidence="2" key="1">
    <citation type="submission" date="2016-10" db="EMBL/GenBank/DDBJ databases">
        <authorList>
            <person name="Varghese N."/>
            <person name="Submissions S."/>
        </authorList>
    </citation>
    <scope>NUCLEOTIDE SEQUENCE [LARGE SCALE GENOMIC DNA]</scope>
    <source>
        <strain evidence="2">DSM 24740</strain>
    </source>
</reference>
<dbReference type="Gene3D" id="3.90.550.10">
    <property type="entry name" value="Spore Coat Polysaccharide Biosynthesis Protein SpsA, Chain A"/>
    <property type="match status" value="1"/>
</dbReference>